<protein>
    <submittedName>
        <fullName evidence="1">Oxidoreductase family protein</fullName>
    </submittedName>
</protein>
<reference evidence="1" key="1">
    <citation type="journal article" date="2020" name="Stud. Mycol.">
        <title>101 Dothideomycetes genomes: a test case for predicting lifestyles and emergence of pathogens.</title>
        <authorList>
            <person name="Haridas S."/>
            <person name="Albert R."/>
            <person name="Binder M."/>
            <person name="Bloem J."/>
            <person name="Labutti K."/>
            <person name="Salamov A."/>
            <person name="Andreopoulos B."/>
            <person name="Baker S."/>
            <person name="Barry K."/>
            <person name="Bills G."/>
            <person name="Bluhm B."/>
            <person name="Cannon C."/>
            <person name="Castanera R."/>
            <person name="Culley D."/>
            <person name="Daum C."/>
            <person name="Ezra D."/>
            <person name="Gonzalez J."/>
            <person name="Henrissat B."/>
            <person name="Kuo A."/>
            <person name="Liang C."/>
            <person name="Lipzen A."/>
            <person name="Lutzoni F."/>
            <person name="Magnuson J."/>
            <person name="Mondo S."/>
            <person name="Nolan M."/>
            <person name="Ohm R."/>
            <person name="Pangilinan J."/>
            <person name="Park H.-J."/>
            <person name="Ramirez L."/>
            <person name="Alfaro M."/>
            <person name="Sun H."/>
            <person name="Tritt A."/>
            <person name="Yoshinaga Y."/>
            <person name="Zwiers L.-H."/>
            <person name="Turgeon B."/>
            <person name="Goodwin S."/>
            <person name="Spatafora J."/>
            <person name="Crous P."/>
            <person name="Grigoriev I."/>
        </authorList>
    </citation>
    <scope>NUCLEOTIDE SEQUENCE</scope>
    <source>
        <strain evidence="1">CBS 525.71</strain>
    </source>
</reference>
<name>A0ACB6S7D3_9PLEO</name>
<dbReference type="EMBL" id="MU006711">
    <property type="protein sequence ID" value="KAF2629124.1"/>
    <property type="molecule type" value="Genomic_DNA"/>
</dbReference>
<gene>
    <name evidence="1" type="ORF">BU25DRAFT_338204</name>
</gene>
<dbReference type="Proteomes" id="UP000799754">
    <property type="component" value="Unassembled WGS sequence"/>
</dbReference>
<proteinExistence type="predicted"/>
<keyword evidence="2" id="KW-1185">Reference proteome</keyword>
<comment type="caution">
    <text evidence="1">The sequence shown here is derived from an EMBL/GenBank/DDBJ whole genome shotgun (WGS) entry which is preliminary data.</text>
</comment>
<evidence type="ECO:0000313" key="1">
    <source>
        <dbReference type="EMBL" id="KAF2629124.1"/>
    </source>
</evidence>
<organism evidence="1 2">
    <name type="scientific">Macroventuria anomochaeta</name>
    <dbReference type="NCBI Taxonomy" id="301207"/>
    <lineage>
        <taxon>Eukaryota</taxon>
        <taxon>Fungi</taxon>
        <taxon>Dikarya</taxon>
        <taxon>Ascomycota</taxon>
        <taxon>Pezizomycotina</taxon>
        <taxon>Dothideomycetes</taxon>
        <taxon>Pleosporomycetidae</taxon>
        <taxon>Pleosporales</taxon>
        <taxon>Pleosporineae</taxon>
        <taxon>Didymellaceae</taxon>
        <taxon>Macroventuria</taxon>
    </lineage>
</organism>
<evidence type="ECO:0000313" key="2">
    <source>
        <dbReference type="Proteomes" id="UP000799754"/>
    </source>
</evidence>
<accession>A0ACB6S7D3</accession>
<sequence length="390" mass="43130">MAPIRVALVGLSASAKVTWAADAHLPYLLSTRGKERYELVALLNSSVEAAETAKTTFKLSKDVKAYGDPSKLAADPDIDLVVVNTRADVHFPVVEPSVRAGKGVFIEWPLTENFAKAVELTRGQPYPNSIIGLQGRVAPLTLRLKEILATGVIGKVLNSEVRTYGNLMPRDSVPERLTYFADRKVGGHPINIYYGHLIDFVHEVLGDWQDFHALGQIQRPSLKVVGANGQDAGSVKSDVPDFLSVHGTLQNNKGVVAPGATLLATFRLGPQFKDEPGLVWTINGEKGELRLAAPGPYLQSGYSFDGPITIVHHEHATDKLTELGWDWPDWQKDYGLRARSAAELYERYAEWVENGCPDTVPKERQWPRLDDGVALLREFDKLYKQIDADW</sequence>